<proteinExistence type="inferred from homology"/>
<dbReference type="GO" id="GO:0016020">
    <property type="term" value="C:membrane"/>
    <property type="evidence" value="ECO:0007669"/>
    <property type="project" value="UniProtKB-SubCell"/>
</dbReference>
<comment type="similarity">
    <text evidence="2">Belongs to the major facilitator superfamily. Sugar transporter (TC 2.A.1.1) family.</text>
</comment>
<evidence type="ECO:0000256" key="5">
    <source>
        <dbReference type="ARBA" id="ARBA00022989"/>
    </source>
</evidence>
<comment type="subcellular location">
    <subcellularLocation>
        <location evidence="1">Membrane</location>
    </subcellularLocation>
</comment>
<reference evidence="8" key="1">
    <citation type="journal article" date="2023" name="Plant J.">
        <title>The genome of the king protea, Protea cynaroides.</title>
        <authorList>
            <person name="Chang J."/>
            <person name="Duong T.A."/>
            <person name="Schoeman C."/>
            <person name="Ma X."/>
            <person name="Roodt D."/>
            <person name="Barker N."/>
            <person name="Li Z."/>
            <person name="Van de Peer Y."/>
            <person name="Mizrachi E."/>
        </authorList>
    </citation>
    <scope>NUCLEOTIDE SEQUENCE</scope>
    <source>
        <tissue evidence="8">Young leaves</tissue>
    </source>
</reference>
<evidence type="ECO:0000256" key="2">
    <source>
        <dbReference type="ARBA" id="ARBA00010992"/>
    </source>
</evidence>
<evidence type="ECO:0000313" key="9">
    <source>
        <dbReference type="Proteomes" id="UP001141806"/>
    </source>
</evidence>
<keyword evidence="4 7" id="KW-0812">Transmembrane</keyword>
<evidence type="ECO:0000256" key="1">
    <source>
        <dbReference type="ARBA" id="ARBA00004370"/>
    </source>
</evidence>
<evidence type="ECO:0000256" key="6">
    <source>
        <dbReference type="ARBA" id="ARBA00023136"/>
    </source>
</evidence>
<keyword evidence="3" id="KW-0762">Sugar transport</keyword>
<dbReference type="InterPro" id="IPR036259">
    <property type="entry name" value="MFS_trans_sf"/>
</dbReference>
<sequence length="228" mass="24975">MGTKDDFEAPLQVLWGFATAIYSEVNKFKKSVASSSKRNTVCCSGAKHRRYWFPSMIGTGLSVLQQASETNNVLFYSAIYEAPGVSSSRVTTCGLGAIQDIVTGITIWLFDKAGRRLLLIISSSEMTASFLLVAISIFIKVITMAVNLLLNWSSGDTFTLYTAVTAFSLAFVTPGVLESREKTFEEAQWPNFLSDDTLIMGARSLFDQCVSEIPSLGTQRAVGMQEIE</sequence>
<keyword evidence="6 7" id="KW-0472">Membrane</keyword>
<dbReference type="Gene3D" id="1.20.1250.20">
    <property type="entry name" value="MFS general substrate transporter like domains"/>
    <property type="match status" value="1"/>
</dbReference>
<dbReference type="SUPFAM" id="SSF103473">
    <property type="entry name" value="MFS general substrate transporter"/>
    <property type="match status" value="1"/>
</dbReference>
<dbReference type="OrthoDB" id="6612291at2759"/>
<keyword evidence="3" id="KW-0813">Transport</keyword>
<feature type="transmembrane region" description="Helical" evidence="7">
    <location>
        <begin position="158"/>
        <end position="177"/>
    </location>
</feature>
<dbReference type="AlphaFoldDB" id="A0A9Q0KRW5"/>
<dbReference type="PANTHER" id="PTHR48021:SF1">
    <property type="entry name" value="GH07001P-RELATED"/>
    <property type="match status" value="1"/>
</dbReference>
<feature type="transmembrane region" description="Helical" evidence="7">
    <location>
        <begin position="130"/>
        <end position="152"/>
    </location>
</feature>
<protein>
    <submittedName>
        <fullName evidence="8">Uncharacterized protein</fullName>
    </submittedName>
</protein>
<organism evidence="8 9">
    <name type="scientific">Protea cynaroides</name>
    <dbReference type="NCBI Taxonomy" id="273540"/>
    <lineage>
        <taxon>Eukaryota</taxon>
        <taxon>Viridiplantae</taxon>
        <taxon>Streptophyta</taxon>
        <taxon>Embryophyta</taxon>
        <taxon>Tracheophyta</taxon>
        <taxon>Spermatophyta</taxon>
        <taxon>Magnoliopsida</taxon>
        <taxon>Proteales</taxon>
        <taxon>Proteaceae</taxon>
        <taxon>Protea</taxon>
    </lineage>
</organism>
<keyword evidence="9" id="KW-1185">Reference proteome</keyword>
<evidence type="ECO:0000256" key="7">
    <source>
        <dbReference type="SAM" id="Phobius"/>
    </source>
</evidence>
<evidence type="ECO:0000313" key="8">
    <source>
        <dbReference type="EMBL" id="KAJ4975566.1"/>
    </source>
</evidence>
<dbReference type="EMBL" id="JAMYWD010000003">
    <property type="protein sequence ID" value="KAJ4975566.1"/>
    <property type="molecule type" value="Genomic_DNA"/>
</dbReference>
<evidence type="ECO:0000256" key="3">
    <source>
        <dbReference type="ARBA" id="ARBA00022597"/>
    </source>
</evidence>
<dbReference type="InterPro" id="IPR050549">
    <property type="entry name" value="MFS_Trehalose_Transporter"/>
</dbReference>
<comment type="caution">
    <text evidence="8">The sequence shown here is derived from an EMBL/GenBank/DDBJ whole genome shotgun (WGS) entry which is preliminary data.</text>
</comment>
<evidence type="ECO:0000256" key="4">
    <source>
        <dbReference type="ARBA" id="ARBA00022692"/>
    </source>
</evidence>
<accession>A0A9Q0KRW5</accession>
<dbReference type="InterPro" id="IPR005828">
    <property type="entry name" value="MFS_sugar_transport-like"/>
</dbReference>
<dbReference type="PANTHER" id="PTHR48021">
    <property type="match status" value="1"/>
</dbReference>
<dbReference type="Pfam" id="PF00083">
    <property type="entry name" value="Sugar_tr"/>
    <property type="match status" value="1"/>
</dbReference>
<dbReference type="GO" id="GO:0022857">
    <property type="term" value="F:transmembrane transporter activity"/>
    <property type="evidence" value="ECO:0007669"/>
    <property type="project" value="InterPro"/>
</dbReference>
<gene>
    <name evidence="8" type="ORF">NE237_000672</name>
</gene>
<dbReference type="Proteomes" id="UP001141806">
    <property type="component" value="Unassembled WGS sequence"/>
</dbReference>
<name>A0A9Q0KRW5_9MAGN</name>
<keyword evidence="5 7" id="KW-1133">Transmembrane helix</keyword>